<evidence type="ECO:0000313" key="1">
    <source>
        <dbReference type="EMBL" id="CCI24120.1"/>
    </source>
</evidence>
<protein>
    <submittedName>
        <fullName evidence="1">Uncharacterized protein</fullName>
    </submittedName>
</protein>
<name>I4HPZ6_MICAE</name>
<dbReference type="EMBL" id="CAIN01000153">
    <property type="protein sequence ID" value="CCI24120.1"/>
    <property type="molecule type" value="Genomic_DNA"/>
</dbReference>
<dbReference type="Proteomes" id="UP000005291">
    <property type="component" value="Unassembled WGS sequence"/>
</dbReference>
<sequence length="64" mass="7094">MARLSPTGTLKSVSFNCQSSYQTPVGSLDFGLGGTGRDVLMRIRRFIIDKYGKLSKIFELVSLH</sequence>
<organism evidence="1 2">
    <name type="scientific">Microcystis aeruginosa PCC 9808</name>
    <dbReference type="NCBI Taxonomy" id="1160284"/>
    <lineage>
        <taxon>Bacteria</taxon>
        <taxon>Bacillati</taxon>
        <taxon>Cyanobacteriota</taxon>
        <taxon>Cyanophyceae</taxon>
        <taxon>Oscillatoriophycideae</taxon>
        <taxon>Chroococcales</taxon>
        <taxon>Microcystaceae</taxon>
        <taxon>Microcystis</taxon>
    </lineage>
</organism>
<dbReference type="HOGENOM" id="CLU_2862779_0_0_3"/>
<comment type="caution">
    <text evidence="1">The sequence shown here is derived from an EMBL/GenBank/DDBJ whole genome shotgun (WGS) entry which is preliminary data.</text>
</comment>
<gene>
    <name evidence="1" type="ORF">MICAG_2360005</name>
</gene>
<reference evidence="1 2" key="1">
    <citation type="submission" date="2012-04" db="EMBL/GenBank/DDBJ databases">
        <authorList>
            <person name="Genoscope - CEA"/>
        </authorList>
    </citation>
    <scope>NUCLEOTIDE SEQUENCE [LARGE SCALE GENOMIC DNA]</scope>
    <source>
        <strain evidence="1 2">9808</strain>
    </source>
</reference>
<accession>I4HPZ6</accession>
<proteinExistence type="predicted"/>
<evidence type="ECO:0000313" key="2">
    <source>
        <dbReference type="Proteomes" id="UP000005291"/>
    </source>
</evidence>
<dbReference type="AlphaFoldDB" id="I4HPZ6"/>